<protein>
    <submittedName>
        <fullName evidence="2">Putative transcriptional regulator</fullName>
    </submittedName>
</protein>
<proteinExistence type="predicted"/>
<name>I0WB83_9FLAO</name>
<dbReference type="Gene3D" id="3.30.565.10">
    <property type="entry name" value="Histidine kinase-like ATPase, C-terminal domain"/>
    <property type="match status" value="1"/>
</dbReference>
<dbReference type="STRING" id="946077.W5A_10412"/>
<dbReference type="OrthoDB" id="1062081at2"/>
<feature type="domain" description="Sacsin/Nov" evidence="1">
    <location>
        <begin position="232"/>
        <end position="310"/>
    </location>
</feature>
<dbReference type="PANTHER" id="PTHR32387:SF0">
    <property type="entry name" value="PROTEIN NO VEIN"/>
    <property type="match status" value="1"/>
</dbReference>
<reference evidence="2 3" key="1">
    <citation type="journal article" date="2012" name="J. Bacteriol.">
        <title>Genome Sequence of the Halotolerant Bacterium Imtechella halotolerans K1T.</title>
        <authorList>
            <person name="Kumar S."/>
            <person name="Vikram S."/>
            <person name="Subramanian S."/>
            <person name="Raghava G.P."/>
            <person name="Pinnaka A.K."/>
        </authorList>
    </citation>
    <scope>NUCLEOTIDE SEQUENCE [LARGE SCALE GENOMIC DNA]</scope>
    <source>
        <strain evidence="2 3">K1</strain>
    </source>
</reference>
<dbReference type="EMBL" id="AJJU01000019">
    <property type="protein sequence ID" value="EID73649.1"/>
    <property type="molecule type" value="Genomic_DNA"/>
</dbReference>
<dbReference type="RefSeq" id="WP_008240262.1">
    <property type="nucleotide sequence ID" value="NZ_AJJU01000019.1"/>
</dbReference>
<dbReference type="PANTHER" id="PTHR32387">
    <property type="entry name" value="WU:FJ29H11"/>
    <property type="match status" value="1"/>
</dbReference>
<dbReference type="InterPro" id="IPR052957">
    <property type="entry name" value="Auxin_embryo_med"/>
</dbReference>
<accession>I0WB83</accession>
<keyword evidence="3" id="KW-1185">Reference proteome</keyword>
<comment type="caution">
    <text evidence="2">The sequence shown here is derived from an EMBL/GenBank/DDBJ whole genome shotgun (WGS) entry which is preliminary data.</text>
</comment>
<organism evidence="2 3">
    <name type="scientific">Imtechella halotolerans K1</name>
    <dbReference type="NCBI Taxonomy" id="946077"/>
    <lineage>
        <taxon>Bacteria</taxon>
        <taxon>Pseudomonadati</taxon>
        <taxon>Bacteroidota</taxon>
        <taxon>Flavobacteriia</taxon>
        <taxon>Flavobacteriales</taxon>
        <taxon>Flavobacteriaceae</taxon>
        <taxon>Imtechella</taxon>
    </lineage>
</organism>
<dbReference type="Proteomes" id="UP000005938">
    <property type="component" value="Unassembled WGS sequence"/>
</dbReference>
<evidence type="ECO:0000259" key="1">
    <source>
        <dbReference type="Pfam" id="PF25794"/>
    </source>
</evidence>
<dbReference type="InterPro" id="IPR058210">
    <property type="entry name" value="SACS/Nov_dom"/>
</dbReference>
<dbReference type="NCBIfam" id="NF047352">
    <property type="entry name" value="P_loop_sacsin"/>
    <property type="match status" value="1"/>
</dbReference>
<dbReference type="InterPro" id="IPR036890">
    <property type="entry name" value="HATPase_C_sf"/>
</dbReference>
<dbReference type="PATRIC" id="fig|946077.3.peg.2103"/>
<evidence type="ECO:0000313" key="3">
    <source>
        <dbReference type="Proteomes" id="UP000005938"/>
    </source>
</evidence>
<evidence type="ECO:0000313" key="2">
    <source>
        <dbReference type="EMBL" id="EID73649.1"/>
    </source>
</evidence>
<dbReference type="eggNOG" id="COG4249">
    <property type="taxonomic scope" value="Bacteria"/>
</dbReference>
<dbReference type="SUPFAM" id="SSF55874">
    <property type="entry name" value="ATPase domain of HSP90 chaperone/DNA topoisomerase II/histidine kinase"/>
    <property type="match status" value="1"/>
</dbReference>
<gene>
    <name evidence="2" type="ORF">W5A_10412</name>
</gene>
<dbReference type="Pfam" id="PF25794">
    <property type="entry name" value="SACS"/>
    <property type="match status" value="1"/>
</dbReference>
<sequence length="1884" mass="219812">MINYTEQLKSFWRSKDLTFIAAFKRINKNAGFFNHFTNPVSKMKLYYPDFDGVEVEDKRVSFYYGNNSSLSDGAYYKVELKHVENPKGKNNPYSLEIKSVSELNQDKVEKLLSKKKSDVDTVIKYIGLYRKSSDAFAYFENVMFSETGDILMFQGESQKVFVSPNLELKQGSYYQFSFIENEGKLPSAIPNTIEVLENNPYQEYIRLRFERLNNPEANKMIANLMREIGKGMYSSKQRMIFELLQNADDAPGKERVEFHIDFNGDYFFVMHDGAPFNKDDVEAITSAAESTKRGDSKKTGYKGIGFKSVFTDSTEVWLKSGGYQFAFLRNTPLFENFDNFYFSSERYQKYPELLDEDKLKYRNQRLRFNGSTDIPWQVIPIWQNRLPSEFTDSNFNNFNNPVQFALKLGENNIEDYKTAIDNITKRPQFLLFLRNTSKFRSPKNGVTVLRNDANNVIEIIKSKRAEPDQVFHYTKQTFENVEVSDEAFEQLDVGLKKQSKINDYNEVTYYFTDLEGREIETIPPKLASATQTEISFGISLVDNKISTEKEYTKGLPKYSSLFTYLPMEDTRFQLPFLVNADFVPSSDRQRIQGDNLWNKYIMIKVAEKHVTTLAYFAQEFLNDKDTNSSYLSLLLKSPLPEDDTAQQIIESYNAKYLEQLENKEIVINDNDQIQLLSDTIIDDSGLIELFGNEIFYAIIDTEKRLPNSKLDSKYLKDYDYLGVEVIDLEELAEQITPELCESLGSIIAQRALYEKPELLKWLNKLVKYIPDDFGKIPFIVHNNALFSLERLFDEEDAWLINEHTSIYETLIGELGYHTIQLNLDEYSGIKDYLHRLNGYLNDKTLAYERIASNTNIHKLPVTSKLKLIDFFQNSTFMVGIGETKYFGELKLFIDESDNPRPIWQLLSHKEDLEINSIDKFRIKETEFNGLTYDLKKQLIAKDEIFTSFILDEDLFEEWSQQFDTKNINNYVSDLKAMYSWIDNPDDISSAQWASIPWLFIDDEVRFETSDKVYWSKAFKDLSTDKFEIIKTIFQTAELKILPVQECGALIKAFQIKTDDSSDIDWSEVEELKMLEANTLLDWMEDDGGFGDFFKNYTLVPNNNNNFKVEEIEAIQIFDGSDKDLTAYIQSNTELSSIFNELDKNLCSENRSMIGLLQGDRLIKALIESGEYNQNLALHLPVNISIELLQLFITNLKVFKLFTPSDYGGDTSEHIIVHNILNKIDESEVVSEEIFEVIKVLKAKTLINEQPLKDFDISNAISFGKGKIIKELHLSDVLNKYDGEANVLEEIIESFTQITNKRKLRKHIFKTRILEPQEIHYEIEKEISTFYSIQQVVFQLLDMSFGNNRKWKKSQFDDHYKENGTEEQLHSSYQKFLDLLIKIEFTDLSDFIFHGLTLSNCVDKNNAIESEYIPVWLNQWVEIDKENRLQFLSKLGYNGTDSAIVNLRKLMIDVNSDKDEMISFYTEAKSNSQITWNTIKWLSKYSPEIITKNKEIIRRINDSVTLNIYGLSGFVIPVIQIVNNKKERLYKLEKIEFTSKLYFLKEDQEYDDVIFEKVKFDNKDVAFVDSICGKMVNHFAVEKIALTESIDEQVLQEKSKLWEEPFYKKWEHYNDYPIYIYDGDGIPYTRSFKNIIVNRFVQDLKVAGEGKYYVSNILKGDLLDYLPDSFPKDKLNELKEWERKTLKDPSLIEENPLEENYNETFDRMIQDRYGISEDRQNDENSNAKRQVLYYLKENGYEVNEGHSKNNFAALYGIKDSEGNSIDFIVKSARGGLLFINKSHWEMLDSSHTQLIAIYPKFEMRIFRDKMELLSDELQEKVLFRMPNKKREQEIDDVFDKTESDSHLILVTSKQMKESLFEKVGKKGTFNKNEEANVMDENIVIE</sequence>